<dbReference type="EMBL" id="LQPE01000137">
    <property type="protein sequence ID" value="ORW01903.1"/>
    <property type="molecule type" value="Genomic_DNA"/>
</dbReference>
<protein>
    <submittedName>
        <fullName evidence="2">Short-chain dehydrogenase</fullName>
    </submittedName>
</protein>
<gene>
    <name evidence="2" type="ORF">AWC14_00455</name>
</gene>
<dbReference type="InterPro" id="IPR036291">
    <property type="entry name" value="NAD(P)-bd_dom_sf"/>
</dbReference>
<name>A0A1X1XSS5_9MYCO</name>
<dbReference type="OrthoDB" id="3237043at2"/>
<reference evidence="2 3" key="1">
    <citation type="submission" date="2016-01" db="EMBL/GenBank/DDBJ databases">
        <title>The new phylogeny of the genus Mycobacterium.</title>
        <authorList>
            <person name="Tarcisio F."/>
            <person name="Conor M."/>
            <person name="Antonella G."/>
            <person name="Elisabetta G."/>
            <person name="Giulia F.S."/>
            <person name="Sara T."/>
            <person name="Anna F."/>
            <person name="Clotilde B."/>
            <person name="Roberto B."/>
            <person name="Veronica D.S."/>
            <person name="Fabio R."/>
            <person name="Monica P."/>
            <person name="Olivier J."/>
            <person name="Enrico T."/>
            <person name="Nicola S."/>
        </authorList>
    </citation>
    <scope>NUCLEOTIDE SEQUENCE [LARGE SCALE GENOMIC DNA]</scope>
    <source>
        <strain evidence="2 3">DSM 45166</strain>
    </source>
</reference>
<dbReference type="PANTHER" id="PTHR43157">
    <property type="entry name" value="PHOSPHATIDYLINOSITOL-GLYCAN BIOSYNTHESIS CLASS F PROTEIN-RELATED"/>
    <property type="match status" value="1"/>
</dbReference>
<evidence type="ECO:0000313" key="3">
    <source>
        <dbReference type="Proteomes" id="UP000193487"/>
    </source>
</evidence>
<dbReference type="PANTHER" id="PTHR43157:SF31">
    <property type="entry name" value="PHOSPHATIDYLINOSITOL-GLYCAN BIOSYNTHESIS CLASS F PROTEIN"/>
    <property type="match status" value="1"/>
</dbReference>
<evidence type="ECO:0000313" key="2">
    <source>
        <dbReference type="EMBL" id="ORW01903.1"/>
    </source>
</evidence>
<proteinExistence type="predicted"/>
<dbReference type="AlphaFoldDB" id="A0A1X1XSS5"/>
<dbReference type="Gene3D" id="3.40.50.720">
    <property type="entry name" value="NAD(P)-binding Rossmann-like Domain"/>
    <property type="match status" value="1"/>
</dbReference>
<dbReference type="InterPro" id="IPR002347">
    <property type="entry name" value="SDR_fam"/>
</dbReference>
<dbReference type="PRINTS" id="PR00081">
    <property type="entry name" value="GDHRDH"/>
</dbReference>
<keyword evidence="3" id="KW-1185">Reference proteome</keyword>
<accession>A0A1X1XSS5</accession>
<dbReference type="GO" id="GO:0016491">
    <property type="term" value="F:oxidoreductase activity"/>
    <property type="evidence" value="ECO:0007669"/>
    <property type="project" value="UniProtKB-KW"/>
</dbReference>
<keyword evidence="1" id="KW-0560">Oxidoreductase</keyword>
<comment type="caution">
    <text evidence="2">The sequence shown here is derived from an EMBL/GenBank/DDBJ whole genome shotgun (WGS) entry which is preliminary data.</text>
</comment>
<sequence>MSADERDITGKKIVITGATDGIGKELARAMIRRGGDLTLIARNANKAEAVASELGAEPGAPQRPDVVVADLADLGAVRRAADQIHDQLDRIDVLVNNAGAHYMSAHPTVDGLDQMMVTNHLGPFLLTNLLLDLLQKAAPSRIVVTASEAHRTGGRVDLDKLAAPTEYGAIGSERRYGQSKLMNILFTQELARRLDGSGVTVNCFCPGVNATGLVRESRLLTRAAGVLSATRVIRRPEVGARMGVRLVVDPALENVTGQFFTSTPGLRYLPAVRARRNRDYQRRAWERSAELVGL</sequence>
<organism evidence="2 3">
    <name type="scientific">Mycobacterium kyorinense</name>
    <dbReference type="NCBI Taxonomy" id="487514"/>
    <lineage>
        <taxon>Bacteria</taxon>
        <taxon>Bacillati</taxon>
        <taxon>Actinomycetota</taxon>
        <taxon>Actinomycetes</taxon>
        <taxon>Mycobacteriales</taxon>
        <taxon>Mycobacteriaceae</taxon>
        <taxon>Mycobacterium</taxon>
    </lineage>
</organism>
<dbReference type="RefSeq" id="WP_045381466.1">
    <property type="nucleotide sequence ID" value="NZ_BBKA01000077.1"/>
</dbReference>
<evidence type="ECO:0000256" key="1">
    <source>
        <dbReference type="ARBA" id="ARBA00023002"/>
    </source>
</evidence>
<dbReference type="Proteomes" id="UP000193487">
    <property type="component" value="Unassembled WGS sequence"/>
</dbReference>
<dbReference type="SUPFAM" id="SSF51735">
    <property type="entry name" value="NAD(P)-binding Rossmann-fold domains"/>
    <property type="match status" value="1"/>
</dbReference>
<dbReference type="Pfam" id="PF00106">
    <property type="entry name" value="adh_short"/>
    <property type="match status" value="1"/>
</dbReference>